<dbReference type="STRING" id="745368.SAMN02745178_00623"/>
<feature type="compositionally biased region" description="Basic residues" evidence="1">
    <location>
        <begin position="9"/>
        <end position="22"/>
    </location>
</feature>
<name>A0A1T4WI11_9FIRM</name>
<dbReference type="AlphaFoldDB" id="A0A1T4WI11"/>
<evidence type="ECO:0000313" key="2">
    <source>
        <dbReference type="EMBL" id="SKA76578.1"/>
    </source>
</evidence>
<protein>
    <submittedName>
        <fullName evidence="2">Uncharacterized protein</fullName>
    </submittedName>
</protein>
<sequence>MNEQARPKAIARRITRPRKARPIPRNLQYRLYNVRTRPKRPYLRRERRG</sequence>
<gene>
    <name evidence="2" type="ORF">SAMN02745178_00623</name>
</gene>
<dbReference type="EMBL" id="FUYF01000002">
    <property type="protein sequence ID" value="SKA76578.1"/>
    <property type="molecule type" value="Genomic_DNA"/>
</dbReference>
<evidence type="ECO:0000256" key="1">
    <source>
        <dbReference type="SAM" id="MobiDB-lite"/>
    </source>
</evidence>
<feature type="region of interest" description="Disordered" evidence="1">
    <location>
        <begin position="1"/>
        <end position="27"/>
    </location>
</feature>
<dbReference type="GeneID" id="93339389"/>
<accession>A0A1T4WI11</accession>
<organism evidence="2 3">
    <name type="scientific">Gemmiger formicilis</name>
    <dbReference type="NCBI Taxonomy" id="745368"/>
    <lineage>
        <taxon>Bacteria</taxon>
        <taxon>Bacillati</taxon>
        <taxon>Bacillota</taxon>
        <taxon>Clostridia</taxon>
        <taxon>Eubacteriales</taxon>
        <taxon>Gemmiger</taxon>
    </lineage>
</organism>
<dbReference type="Proteomes" id="UP000190286">
    <property type="component" value="Unassembled WGS sequence"/>
</dbReference>
<proteinExistence type="predicted"/>
<evidence type="ECO:0000313" key="3">
    <source>
        <dbReference type="Proteomes" id="UP000190286"/>
    </source>
</evidence>
<reference evidence="2 3" key="1">
    <citation type="submission" date="2017-02" db="EMBL/GenBank/DDBJ databases">
        <authorList>
            <person name="Peterson S.W."/>
        </authorList>
    </citation>
    <scope>NUCLEOTIDE SEQUENCE [LARGE SCALE GENOMIC DNA]</scope>
    <source>
        <strain evidence="2 3">ATCC 27749</strain>
    </source>
</reference>
<keyword evidence="3" id="KW-1185">Reference proteome</keyword>
<dbReference type="RefSeq" id="WP_159446969.1">
    <property type="nucleotide sequence ID" value="NZ_DBGCAR010000033.1"/>
</dbReference>